<feature type="transmembrane region" description="Helical" evidence="2">
    <location>
        <begin position="37"/>
        <end position="54"/>
    </location>
</feature>
<organism evidence="3 4">
    <name type="scientific">Paenibacillus ginsengarvi</name>
    <dbReference type="NCBI Taxonomy" id="400777"/>
    <lineage>
        <taxon>Bacteria</taxon>
        <taxon>Bacillati</taxon>
        <taxon>Bacillota</taxon>
        <taxon>Bacilli</taxon>
        <taxon>Bacillales</taxon>
        <taxon>Paenibacillaceae</taxon>
        <taxon>Paenibacillus</taxon>
    </lineage>
</organism>
<protein>
    <submittedName>
        <fullName evidence="3">Uncharacterized protein</fullName>
    </submittedName>
</protein>
<feature type="region of interest" description="Disordered" evidence="1">
    <location>
        <begin position="1"/>
        <end position="25"/>
    </location>
</feature>
<comment type="caution">
    <text evidence="3">The sequence shown here is derived from an EMBL/GenBank/DDBJ whole genome shotgun (WGS) entry which is preliminary data.</text>
</comment>
<evidence type="ECO:0000313" key="3">
    <source>
        <dbReference type="EMBL" id="RKN82226.1"/>
    </source>
</evidence>
<feature type="transmembrane region" description="Helical" evidence="2">
    <location>
        <begin position="74"/>
        <end position="92"/>
    </location>
</feature>
<accession>A0A3B0CGQ6</accession>
<keyword evidence="2" id="KW-0472">Membrane</keyword>
<dbReference type="EMBL" id="RBAH01000012">
    <property type="protein sequence ID" value="RKN82226.1"/>
    <property type="molecule type" value="Genomic_DNA"/>
</dbReference>
<evidence type="ECO:0000313" key="4">
    <source>
        <dbReference type="Proteomes" id="UP000282311"/>
    </source>
</evidence>
<reference evidence="3 4" key="1">
    <citation type="journal article" date="2007" name="Int. J. Syst. Evol. Microbiol.">
        <title>Paenibacillus ginsengarvi sp. nov., isolated from soil from ginseng cultivation.</title>
        <authorList>
            <person name="Yoon M.H."/>
            <person name="Ten L.N."/>
            <person name="Im W.T."/>
        </authorList>
    </citation>
    <scope>NUCLEOTIDE SEQUENCE [LARGE SCALE GENOMIC DNA]</scope>
    <source>
        <strain evidence="3 4">KCTC 13059</strain>
    </source>
</reference>
<name>A0A3B0CGQ6_9BACL</name>
<evidence type="ECO:0000256" key="2">
    <source>
        <dbReference type="SAM" id="Phobius"/>
    </source>
</evidence>
<sequence>MEVLSRTDKKTRGEQEVEMKSTNGTENRKKAKIAARLVQPLLIAACLFLWLVFTPMGQLVHVVVWWKTVSVQEANWYCGIFSVAAGLLGLVLSRRSPKANG</sequence>
<keyword evidence="4" id="KW-1185">Reference proteome</keyword>
<dbReference type="AlphaFoldDB" id="A0A3B0CGQ6"/>
<keyword evidence="2" id="KW-1133">Transmembrane helix</keyword>
<feature type="compositionally biased region" description="Basic and acidic residues" evidence="1">
    <location>
        <begin position="1"/>
        <end position="19"/>
    </location>
</feature>
<proteinExistence type="predicted"/>
<keyword evidence="2" id="KW-0812">Transmembrane</keyword>
<evidence type="ECO:0000256" key="1">
    <source>
        <dbReference type="SAM" id="MobiDB-lite"/>
    </source>
</evidence>
<gene>
    <name evidence="3" type="ORF">D7M11_17950</name>
</gene>
<dbReference type="Proteomes" id="UP000282311">
    <property type="component" value="Unassembled WGS sequence"/>
</dbReference>